<feature type="region of interest" description="Disordered" evidence="1">
    <location>
        <begin position="1"/>
        <end position="227"/>
    </location>
</feature>
<feature type="compositionally biased region" description="Polar residues" evidence="1">
    <location>
        <begin position="1000"/>
        <end position="1009"/>
    </location>
</feature>
<organism evidence="2 3">
    <name type="scientific">Microbotryum intermedium</name>
    <dbReference type="NCBI Taxonomy" id="269621"/>
    <lineage>
        <taxon>Eukaryota</taxon>
        <taxon>Fungi</taxon>
        <taxon>Dikarya</taxon>
        <taxon>Basidiomycota</taxon>
        <taxon>Pucciniomycotina</taxon>
        <taxon>Microbotryomycetes</taxon>
        <taxon>Microbotryales</taxon>
        <taxon>Microbotryaceae</taxon>
        <taxon>Microbotryum</taxon>
    </lineage>
</organism>
<feature type="compositionally biased region" description="Polar residues" evidence="1">
    <location>
        <begin position="61"/>
        <end position="78"/>
    </location>
</feature>
<evidence type="ECO:0000313" key="2">
    <source>
        <dbReference type="EMBL" id="SCV74429.1"/>
    </source>
</evidence>
<feature type="compositionally biased region" description="Basic residues" evidence="1">
    <location>
        <begin position="194"/>
        <end position="211"/>
    </location>
</feature>
<feature type="compositionally biased region" description="Polar residues" evidence="1">
    <location>
        <begin position="800"/>
        <end position="812"/>
    </location>
</feature>
<protein>
    <submittedName>
        <fullName evidence="2">BQ2448_8068 protein</fullName>
    </submittedName>
</protein>
<reference evidence="3" key="1">
    <citation type="submission" date="2016-09" db="EMBL/GenBank/DDBJ databases">
        <authorList>
            <person name="Jeantristanb JTB J.-T."/>
            <person name="Ricardo R."/>
        </authorList>
    </citation>
    <scope>NUCLEOTIDE SEQUENCE [LARGE SCALE GENOMIC DNA]</scope>
</reference>
<feature type="region of interest" description="Disordered" evidence="1">
    <location>
        <begin position="978"/>
        <end position="1034"/>
    </location>
</feature>
<feature type="compositionally biased region" description="Low complexity" evidence="1">
    <location>
        <begin position="79"/>
        <end position="88"/>
    </location>
</feature>
<feature type="region of interest" description="Disordered" evidence="1">
    <location>
        <begin position="611"/>
        <end position="654"/>
    </location>
</feature>
<evidence type="ECO:0000256" key="1">
    <source>
        <dbReference type="SAM" id="MobiDB-lite"/>
    </source>
</evidence>
<proteinExistence type="predicted"/>
<feature type="compositionally biased region" description="Polar residues" evidence="1">
    <location>
        <begin position="635"/>
        <end position="654"/>
    </location>
</feature>
<accession>A0A238FNR6</accession>
<sequence length="1034" mass="110638">MSPPRQDVSSRRMTRNSNPDKLPPGLVNGRPPMAAAVDMQAIAPIESTSGPDGGGEGDDSASVTTSSIISKRSTNKRQSATNTTASKKTASKKTAKSQSGPKQQSFQQPEPPSSTIASADRTQSLARSATSANSHRPTSLQAHGGIDENSPLGEWEKDGMPSSDEPTSSSSDDPNDEPYLPSQKRGPSGATSASKRRRKAAAPVKATRKSTPHAQADRPDENPIFSFNHSSTRALGAFPALRSLTDNVEAVIRAARAQNHFRTGLQAESHQRLKASIEALPNPPQRHVLALLLNRYTSFCETQEADVPAFPLSVSSSSASNVGEISLMHLHAFPVLDDQPAKVAIFLARATDTPFGERLRRRFPQPSTYPLPIAGRDDQGSLLGLSEGSRVDLALIRCWLQAFCYAQGAIAPVWGPALPPFDFSLASIARDAAIIDIVATFQQLEGWTPSLHRTKLTAMGNGSSQIALQTSQATAGSVDSVMRPPSQDIEAAEARTAQRASAMTPLSQAISEHNARAAKRGSTANVRPRDAGTSMMSLFPQLATGNHVPIFEMTHRPQNSPVGMAQSLPDHSWTPPSSIAARPWPLSNYGAHPLPIEPEMPIKHQASNFAAQVGSTTPSLSANLTQPEPHLRSATAASSLSDFQQMSSETAQVRNTPHLFDELRTEHHEMGSTPRSSQSDASNDAAPNARGSVRQAGTPHARWQNLPRPPRVGMLLSDQIGDERRNKYIGPETLHQSDVTHNANIVPFSFSPFMMPPPPSPSPMSEFARRGSMVQSTPYWAPSSTPMSHHQVSHSITTASLPYGTGTQADVDNSSRRSARPSAPTLIALPADVRPVGWFVEVGTMRTIQIGCPQVTPSNPSSYSGGMMPPSGSHAPTPNYQASSYFSTPVARPFAIRQRESEPRPTAGPAGEIATNTHAKHVYTSENETNQLPRPSPTLGSARLEQHRSSLHAGLESSTDLGGTFLLDDVATAATCLPRTDHGNSNLISATPINDAEPRTSLNPASPSNARPVDSPIYRESPLSLKEVSRAHST</sequence>
<evidence type="ECO:0000313" key="3">
    <source>
        <dbReference type="Proteomes" id="UP000198372"/>
    </source>
</evidence>
<feature type="compositionally biased region" description="Polar residues" evidence="1">
    <location>
        <begin position="983"/>
        <end position="992"/>
    </location>
</feature>
<dbReference type="Proteomes" id="UP000198372">
    <property type="component" value="Unassembled WGS sequence"/>
</dbReference>
<dbReference type="OrthoDB" id="2525631at2759"/>
<name>A0A238FNR6_9BASI</name>
<gene>
    <name evidence="2" type="ORF">BQ2448_8068</name>
</gene>
<feature type="compositionally biased region" description="Polar residues" evidence="1">
    <location>
        <begin position="115"/>
        <end position="141"/>
    </location>
</feature>
<feature type="compositionally biased region" description="Low complexity" evidence="1">
    <location>
        <begin position="161"/>
        <end position="172"/>
    </location>
</feature>
<dbReference type="AlphaFoldDB" id="A0A238FNR6"/>
<dbReference type="EMBL" id="FMSP01000021">
    <property type="protein sequence ID" value="SCV74429.1"/>
    <property type="molecule type" value="Genomic_DNA"/>
</dbReference>
<feature type="compositionally biased region" description="Polar residues" evidence="1">
    <location>
        <begin position="611"/>
        <end position="626"/>
    </location>
</feature>
<feature type="compositionally biased region" description="Polar residues" evidence="1">
    <location>
        <begin position="673"/>
        <end position="682"/>
    </location>
</feature>
<feature type="region of interest" description="Disordered" evidence="1">
    <location>
        <begin position="667"/>
        <end position="714"/>
    </location>
</feature>
<feature type="region of interest" description="Disordered" evidence="1">
    <location>
        <begin position="800"/>
        <end position="821"/>
    </location>
</feature>
<keyword evidence="3" id="KW-1185">Reference proteome</keyword>